<dbReference type="RefSeq" id="WP_263249765.1">
    <property type="nucleotide sequence ID" value="NZ_BAABLT010000022.1"/>
</dbReference>
<proteinExistence type="predicted"/>
<evidence type="ECO:0000256" key="1">
    <source>
        <dbReference type="SAM" id="MobiDB-lite"/>
    </source>
</evidence>
<comment type="caution">
    <text evidence="3">The sequence shown here is derived from an EMBL/GenBank/DDBJ whole genome shotgun (WGS) entry which is preliminary data.</text>
</comment>
<evidence type="ECO:0000313" key="4">
    <source>
        <dbReference type="Proteomes" id="UP001597018"/>
    </source>
</evidence>
<feature type="transmembrane region" description="Helical" evidence="2">
    <location>
        <begin position="6"/>
        <end position="27"/>
    </location>
</feature>
<feature type="compositionally biased region" description="Low complexity" evidence="1">
    <location>
        <begin position="38"/>
        <end position="49"/>
    </location>
</feature>
<evidence type="ECO:0000313" key="3">
    <source>
        <dbReference type="EMBL" id="MFD0918568.1"/>
    </source>
</evidence>
<keyword evidence="2" id="KW-0472">Membrane</keyword>
<evidence type="ECO:0000256" key="2">
    <source>
        <dbReference type="SAM" id="Phobius"/>
    </source>
</evidence>
<reference evidence="4" key="1">
    <citation type="journal article" date="2019" name="Int. J. Syst. Evol. Microbiol.">
        <title>The Global Catalogue of Microorganisms (GCM) 10K type strain sequencing project: providing services to taxonomists for standard genome sequencing and annotation.</title>
        <authorList>
            <consortium name="The Broad Institute Genomics Platform"/>
            <consortium name="The Broad Institute Genome Sequencing Center for Infectious Disease"/>
            <person name="Wu L."/>
            <person name="Ma J."/>
        </authorList>
    </citation>
    <scope>NUCLEOTIDE SEQUENCE [LARGE SCALE GENOMIC DNA]</scope>
    <source>
        <strain evidence="4">CCUG 56401</strain>
    </source>
</reference>
<organism evidence="3 4">
    <name type="scientific">Saccharopolyspora rosea</name>
    <dbReference type="NCBI Taxonomy" id="524884"/>
    <lineage>
        <taxon>Bacteria</taxon>
        <taxon>Bacillati</taxon>
        <taxon>Actinomycetota</taxon>
        <taxon>Actinomycetes</taxon>
        <taxon>Pseudonocardiales</taxon>
        <taxon>Pseudonocardiaceae</taxon>
        <taxon>Saccharopolyspora</taxon>
    </lineage>
</organism>
<name>A0ABW3FL73_9PSEU</name>
<dbReference type="Proteomes" id="UP001597018">
    <property type="component" value="Unassembled WGS sequence"/>
</dbReference>
<sequence length="72" mass="7680">MNAVVVLLPLAMIVGAGIGALVTFLVMRKKPGQQAAAPQLGYPPQGYPQQYPPHPYPPQQGGYPQQGPYPPQ</sequence>
<protein>
    <submittedName>
        <fullName evidence="3">Uncharacterized protein</fullName>
    </submittedName>
</protein>
<keyword evidence="2" id="KW-0812">Transmembrane</keyword>
<keyword evidence="4" id="KW-1185">Reference proteome</keyword>
<accession>A0ABW3FL73</accession>
<keyword evidence="2" id="KW-1133">Transmembrane helix</keyword>
<gene>
    <name evidence="3" type="ORF">ACFQ16_02325</name>
</gene>
<dbReference type="EMBL" id="JBHTIW010000001">
    <property type="protein sequence ID" value="MFD0918568.1"/>
    <property type="molecule type" value="Genomic_DNA"/>
</dbReference>
<feature type="region of interest" description="Disordered" evidence="1">
    <location>
        <begin position="35"/>
        <end position="72"/>
    </location>
</feature>